<dbReference type="Proteomes" id="UP000069902">
    <property type="component" value="Chromosome cPNK"/>
</dbReference>
<dbReference type="AlphaFoldDB" id="A0A0U5J7L4"/>
<evidence type="ECO:0000256" key="5">
    <source>
        <dbReference type="ARBA" id="ARBA00022927"/>
    </source>
</evidence>
<dbReference type="SUPFAM" id="SSF52540">
    <property type="entry name" value="P-loop containing nucleoside triphosphate hydrolases"/>
    <property type="match status" value="1"/>
</dbReference>
<dbReference type="InterPro" id="IPR027417">
    <property type="entry name" value="P-loop_NTPase"/>
</dbReference>
<evidence type="ECO:0000313" key="11">
    <source>
        <dbReference type="Proteomes" id="UP000069902"/>
    </source>
</evidence>
<protein>
    <recommendedName>
        <fullName evidence="7">protein-secreting ATPase</fullName>
        <ecNumber evidence="7">7.4.2.8</ecNumber>
    </recommendedName>
</protein>
<comment type="similarity">
    <text evidence="1">Belongs to the GSP E family.</text>
</comment>
<dbReference type="FunFam" id="3.30.450.90:FF:000001">
    <property type="entry name" value="Type II secretion system ATPase GspE"/>
    <property type="match status" value="1"/>
</dbReference>
<evidence type="ECO:0000256" key="6">
    <source>
        <dbReference type="ARBA" id="ARBA00022967"/>
    </source>
</evidence>
<dbReference type="FunFam" id="3.40.50.300:FF:000398">
    <property type="entry name" value="Type IV pilus assembly ATPase PilB"/>
    <property type="match status" value="1"/>
</dbReference>
<dbReference type="KEGG" id="pnl:PNK_0098"/>
<comment type="catalytic activity">
    <reaction evidence="8">
        <text>ATP + H2O + cellular proteinSide 1 = ADP + phosphate + cellular proteinSide 2.</text>
        <dbReference type="EC" id="7.4.2.8"/>
    </reaction>
</comment>
<gene>
    <name evidence="10" type="primary">gspE</name>
    <name evidence="10" type="ORF">PNK_0098</name>
</gene>
<evidence type="ECO:0000256" key="2">
    <source>
        <dbReference type="ARBA" id="ARBA00022448"/>
    </source>
</evidence>
<sequence length="544" mass="59924">MTGVDEKELESNEGLSLPGIFGSDDAHAQLAKQFGMASYHDLSEYRVSKERYKQIPYAFAKKHVILPIQDDGSVVVVAVADPLNLAPLEELRFLLNCEVEAAYSPRDVILSAIHDCYNTEDGAASQLIAGMDKNDDGRDGEIEVFDLLDHTKHQSPIVQLLNLILTEAIQQGASDIHFEPSENGMRVRYRIDGVLQNRHAPSQDYQVQLLTRIKVMSKLDIAEHRLPQDGRIKLRMGRREVDFRVSTVPIAGGERIVLRILDKGNVLLGLDKIGMLPPVFEQFQRLVTLPEGIVLVTGPTGSGKTTTLYSAICDMTNDEINIMTIEDPVEYNLKGIAQIGVHHKIKLDFATGLRHILRQDPDVIMVGEIRDKETAEIAIQAALTGHLVLSTLHTNDAPSAITRLVDMGIEPYLLSSCIVGVLAQRLVRRICPECKEAYVPSAKELQSIGIKPETLKDGVLYRGKGCGHCYGTGFKGRQGVYELMPVNNAVNKQIVQSPDAVEMRRVALSQGMISLLGHGAELVKQGHSTVAEVLRVARGIEEQG</sequence>
<reference evidence="11" key="1">
    <citation type="submission" date="2015-09" db="EMBL/GenBank/DDBJ databases">
        <authorList>
            <person name="Bertelli C."/>
        </authorList>
    </citation>
    <scope>NUCLEOTIDE SEQUENCE [LARGE SCALE GENOMIC DNA]</scope>
    <source>
        <strain evidence="11">KNic</strain>
    </source>
</reference>
<dbReference type="Gene3D" id="3.30.300.160">
    <property type="entry name" value="Type II secretion system, protein E, N-terminal domain"/>
    <property type="match status" value="1"/>
</dbReference>
<accession>A0A0U5J7L4</accession>
<dbReference type="Gene3D" id="3.30.450.90">
    <property type="match status" value="1"/>
</dbReference>
<dbReference type="FunCoup" id="A0A0U5J7L4">
    <property type="interactions" value="182"/>
</dbReference>
<dbReference type="PANTHER" id="PTHR30258">
    <property type="entry name" value="TYPE II SECRETION SYSTEM PROTEIN GSPE-RELATED"/>
    <property type="match status" value="1"/>
</dbReference>
<keyword evidence="4" id="KW-0067">ATP-binding</keyword>
<dbReference type="Gene3D" id="3.40.50.300">
    <property type="entry name" value="P-loop containing nucleotide triphosphate hydrolases"/>
    <property type="match status" value="1"/>
</dbReference>
<dbReference type="GO" id="GO:0015627">
    <property type="term" value="C:type II protein secretion system complex"/>
    <property type="evidence" value="ECO:0007669"/>
    <property type="project" value="InterPro"/>
</dbReference>
<organism evidence="10 11">
    <name type="scientific">Candidatus Protochlamydia naegleriophila</name>
    <dbReference type="NCBI Taxonomy" id="389348"/>
    <lineage>
        <taxon>Bacteria</taxon>
        <taxon>Pseudomonadati</taxon>
        <taxon>Chlamydiota</taxon>
        <taxon>Chlamydiia</taxon>
        <taxon>Parachlamydiales</taxon>
        <taxon>Parachlamydiaceae</taxon>
        <taxon>Candidatus Protochlamydia</taxon>
    </lineage>
</organism>
<dbReference type="EC" id="7.4.2.8" evidence="7"/>
<dbReference type="STRING" id="389348.PNK_0098"/>
<dbReference type="PROSITE" id="PS00662">
    <property type="entry name" value="T2SP_E"/>
    <property type="match status" value="1"/>
</dbReference>
<dbReference type="InterPro" id="IPR037257">
    <property type="entry name" value="T2SS_E_N_sf"/>
</dbReference>
<dbReference type="GO" id="GO:0015628">
    <property type="term" value="P:protein secretion by the type II secretion system"/>
    <property type="evidence" value="ECO:0007669"/>
    <property type="project" value="InterPro"/>
</dbReference>
<keyword evidence="2" id="KW-0813">Transport</keyword>
<evidence type="ECO:0000313" key="10">
    <source>
        <dbReference type="EMBL" id="CUI15736.1"/>
    </source>
</evidence>
<dbReference type="Pfam" id="PF00437">
    <property type="entry name" value="T2SSE"/>
    <property type="match status" value="1"/>
</dbReference>
<dbReference type="SUPFAM" id="SSF160246">
    <property type="entry name" value="EspE N-terminal domain-like"/>
    <property type="match status" value="1"/>
</dbReference>
<dbReference type="NCBIfam" id="TIGR02533">
    <property type="entry name" value="type_II_gspE"/>
    <property type="match status" value="1"/>
</dbReference>
<proteinExistence type="inferred from homology"/>
<dbReference type="GO" id="GO:0005886">
    <property type="term" value="C:plasma membrane"/>
    <property type="evidence" value="ECO:0007669"/>
    <property type="project" value="TreeGrafter"/>
</dbReference>
<dbReference type="InParanoid" id="A0A0U5J7L4"/>
<dbReference type="PATRIC" id="fig|389348.3.peg.116"/>
<evidence type="ECO:0000259" key="9">
    <source>
        <dbReference type="PROSITE" id="PS00662"/>
    </source>
</evidence>
<evidence type="ECO:0000256" key="1">
    <source>
        <dbReference type="ARBA" id="ARBA00006611"/>
    </source>
</evidence>
<dbReference type="GO" id="GO:0005524">
    <property type="term" value="F:ATP binding"/>
    <property type="evidence" value="ECO:0007669"/>
    <property type="project" value="UniProtKB-KW"/>
</dbReference>
<evidence type="ECO:0000256" key="3">
    <source>
        <dbReference type="ARBA" id="ARBA00022741"/>
    </source>
</evidence>
<keyword evidence="6" id="KW-1278">Translocase</keyword>
<dbReference type="Pfam" id="PF05157">
    <property type="entry name" value="MshEN"/>
    <property type="match status" value="1"/>
</dbReference>
<keyword evidence="11" id="KW-1185">Reference proteome</keyword>
<dbReference type="RefSeq" id="WP_162264028.1">
    <property type="nucleotide sequence ID" value="NZ_LN879502.1"/>
</dbReference>
<evidence type="ECO:0000256" key="7">
    <source>
        <dbReference type="ARBA" id="ARBA00024382"/>
    </source>
</evidence>
<feature type="domain" description="Bacterial type II secretion system protein E" evidence="9">
    <location>
        <begin position="357"/>
        <end position="371"/>
    </location>
</feature>
<dbReference type="InterPro" id="IPR007831">
    <property type="entry name" value="T2SS_GspE_N"/>
</dbReference>
<keyword evidence="3" id="KW-0547">Nucleotide-binding</keyword>
<evidence type="ECO:0000256" key="4">
    <source>
        <dbReference type="ARBA" id="ARBA00022840"/>
    </source>
</evidence>
<dbReference type="CDD" id="cd01129">
    <property type="entry name" value="PulE-GspE-like"/>
    <property type="match status" value="1"/>
</dbReference>
<dbReference type="InterPro" id="IPR013369">
    <property type="entry name" value="T2SS_GspE"/>
</dbReference>
<dbReference type="InterPro" id="IPR001482">
    <property type="entry name" value="T2SS/T4SS_dom"/>
</dbReference>
<dbReference type="EMBL" id="LN879502">
    <property type="protein sequence ID" value="CUI15736.1"/>
    <property type="molecule type" value="Genomic_DNA"/>
</dbReference>
<dbReference type="GO" id="GO:0016887">
    <property type="term" value="F:ATP hydrolysis activity"/>
    <property type="evidence" value="ECO:0007669"/>
    <property type="project" value="TreeGrafter"/>
</dbReference>
<keyword evidence="5" id="KW-0653">Protein transport</keyword>
<dbReference type="GO" id="GO:0008564">
    <property type="term" value="F:protein-exporting ATPase activity"/>
    <property type="evidence" value="ECO:0007669"/>
    <property type="project" value="UniProtKB-EC"/>
</dbReference>
<name>A0A0U5J7L4_9BACT</name>
<dbReference type="PANTHER" id="PTHR30258:SF2">
    <property type="entry name" value="COMG OPERON PROTEIN 1"/>
    <property type="match status" value="1"/>
</dbReference>
<evidence type="ECO:0000256" key="8">
    <source>
        <dbReference type="ARBA" id="ARBA00034006"/>
    </source>
</evidence>